<dbReference type="AlphaFoldDB" id="A0A4V2JGY9"/>
<feature type="compositionally biased region" description="Basic and acidic residues" evidence="1">
    <location>
        <begin position="1"/>
        <end position="10"/>
    </location>
</feature>
<keyword evidence="3" id="KW-1185">Reference proteome</keyword>
<evidence type="ECO:0000313" key="2">
    <source>
        <dbReference type="EMBL" id="TBO42829.1"/>
    </source>
</evidence>
<comment type="caution">
    <text evidence="2">The sequence shown here is derived from an EMBL/GenBank/DDBJ whole genome shotgun (WGS) entry which is preliminary data.</text>
</comment>
<gene>
    <name evidence="2" type="ORF">EYS08_08485</name>
</gene>
<organism evidence="2 3">
    <name type="scientific">Pedobacter kyonggii</name>
    <dbReference type="NCBI Taxonomy" id="1926871"/>
    <lineage>
        <taxon>Bacteria</taxon>
        <taxon>Pseudomonadati</taxon>
        <taxon>Bacteroidota</taxon>
        <taxon>Sphingobacteriia</taxon>
        <taxon>Sphingobacteriales</taxon>
        <taxon>Sphingobacteriaceae</taxon>
        <taxon>Pedobacter</taxon>
    </lineage>
</organism>
<sequence length="62" mass="6726">MKNYIDPKEEDKEDENGNEQSRISPNEEKEADDNEVQRGLTGETDDEDDVGGDLAGNAGGNA</sequence>
<name>A0A4V2JGY9_9SPHI</name>
<evidence type="ECO:0000313" key="3">
    <source>
        <dbReference type="Proteomes" id="UP000291819"/>
    </source>
</evidence>
<dbReference type="Proteomes" id="UP000291819">
    <property type="component" value="Unassembled WGS sequence"/>
</dbReference>
<feature type="region of interest" description="Disordered" evidence="1">
    <location>
        <begin position="1"/>
        <end position="62"/>
    </location>
</feature>
<proteinExistence type="predicted"/>
<dbReference type="EMBL" id="SIXF01000006">
    <property type="protein sequence ID" value="TBO42829.1"/>
    <property type="molecule type" value="Genomic_DNA"/>
</dbReference>
<protein>
    <submittedName>
        <fullName evidence="2">Uncharacterized protein</fullName>
    </submittedName>
</protein>
<accession>A0A4V2JGY9</accession>
<reference evidence="2 3" key="1">
    <citation type="submission" date="2019-02" db="EMBL/GenBank/DDBJ databases">
        <title>Pedobacter kyonggii whole genome sequence analysis.</title>
        <authorList>
            <person name="Dahal R.H."/>
        </authorList>
    </citation>
    <scope>NUCLEOTIDE SEQUENCE [LARGE SCALE GENOMIC DNA]</scope>
    <source>
        <strain evidence="2 3">K-4-11-1</strain>
    </source>
</reference>
<dbReference type="RefSeq" id="WP_131029623.1">
    <property type="nucleotide sequence ID" value="NZ_SIXF01000006.1"/>
</dbReference>
<evidence type="ECO:0000256" key="1">
    <source>
        <dbReference type="SAM" id="MobiDB-lite"/>
    </source>
</evidence>
<feature type="compositionally biased region" description="Gly residues" evidence="1">
    <location>
        <begin position="53"/>
        <end position="62"/>
    </location>
</feature>